<evidence type="ECO:0000256" key="3">
    <source>
        <dbReference type="ARBA" id="ARBA00022481"/>
    </source>
</evidence>
<dbReference type="GO" id="GO:0007165">
    <property type="term" value="P:signal transduction"/>
    <property type="evidence" value="ECO:0007669"/>
    <property type="project" value="UniProtKB-KW"/>
</dbReference>
<comment type="caution">
    <text evidence="14">The sequence shown here is derived from an EMBL/GenBank/DDBJ whole genome shotgun (WGS) entry which is preliminary data.</text>
</comment>
<dbReference type="AlphaFoldDB" id="A0A927MP64"/>
<evidence type="ECO:0000256" key="11">
    <source>
        <dbReference type="SAM" id="Phobius"/>
    </source>
</evidence>
<name>A0A927MP64_9BACL</name>
<evidence type="ECO:0000256" key="1">
    <source>
        <dbReference type="ARBA" id="ARBA00004651"/>
    </source>
</evidence>
<dbReference type="GO" id="GO:0006935">
    <property type="term" value="P:chemotaxis"/>
    <property type="evidence" value="ECO:0007669"/>
    <property type="project" value="UniProtKB-KW"/>
</dbReference>
<evidence type="ECO:0000256" key="5">
    <source>
        <dbReference type="ARBA" id="ARBA00022692"/>
    </source>
</evidence>
<evidence type="ECO:0000313" key="14">
    <source>
        <dbReference type="EMBL" id="MBE1555024.1"/>
    </source>
</evidence>
<keyword evidence="3" id="KW-0488">Methylation</keyword>
<dbReference type="PROSITE" id="PS50111">
    <property type="entry name" value="CHEMOTAXIS_TRANSDUC_2"/>
    <property type="match status" value="1"/>
</dbReference>
<evidence type="ECO:0000259" key="13">
    <source>
        <dbReference type="PROSITE" id="PS50885"/>
    </source>
</evidence>
<dbReference type="SUPFAM" id="SSF103190">
    <property type="entry name" value="Sensory domain-like"/>
    <property type="match status" value="1"/>
</dbReference>
<dbReference type="CDD" id="cd12912">
    <property type="entry name" value="PDC2_MCP_like"/>
    <property type="match status" value="1"/>
</dbReference>
<dbReference type="RefSeq" id="WP_192598771.1">
    <property type="nucleotide sequence ID" value="NZ_JADBEL010000010.1"/>
</dbReference>
<dbReference type="InterPro" id="IPR033479">
    <property type="entry name" value="dCache_1"/>
</dbReference>
<evidence type="ECO:0000313" key="15">
    <source>
        <dbReference type="Proteomes" id="UP000658225"/>
    </source>
</evidence>
<dbReference type="CDD" id="cd06225">
    <property type="entry name" value="HAMP"/>
    <property type="match status" value="1"/>
</dbReference>
<evidence type="ECO:0000259" key="12">
    <source>
        <dbReference type="PROSITE" id="PS50111"/>
    </source>
</evidence>
<keyword evidence="8 10" id="KW-0807">Transducer</keyword>
<evidence type="ECO:0000256" key="6">
    <source>
        <dbReference type="ARBA" id="ARBA00022989"/>
    </source>
</evidence>
<evidence type="ECO:0000256" key="4">
    <source>
        <dbReference type="ARBA" id="ARBA00022500"/>
    </source>
</evidence>
<gene>
    <name evidence="14" type="ORF">H4683_002123</name>
</gene>
<dbReference type="PROSITE" id="PS50885">
    <property type="entry name" value="HAMP"/>
    <property type="match status" value="1"/>
</dbReference>
<dbReference type="SMART" id="SM00283">
    <property type="entry name" value="MA"/>
    <property type="match status" value="1"/>
</dbReference>
<dbReference type="InterPro" id="IPR029151">
    <property type="entry name" value="Sensor-like_sf"/>
</dbReference>
<dbReference type="Pfam" id="PF02743">
    <property type="entry name" value="dCache_1"/>
    <property type="match status" value="1"/>
</dbReference>
<dbReference type="SMART" id="SM00304">
    <property type="entry name" value="HAMP"/>
    <property type="match status" value="1"/>
</dbReference>
<keyword evidence="6 11" id="KW-1133">Transmembrane helix</keyword>
<evidence type="ECO:0000256" key="10">
    <source>
        <dbReference type="PROSITE-ProRule" id="PRU00284"/>
    </source>
</evidence>
<dbReference type="GO" id="GO:0005886">
    <property type="term" value="C:plasma membrane"/>
    <property type="evidence" value="ECO:0007669"/>
    <property type="project" value="UniProtKB-SubCell"/>
</dbReference>
<evidence type="ECO:0000256" key="9">
    <source>
        <dbReference type="ARBA" id="ARBA00029447"/>
    </source>
</evidence>
<dbReference type="Gene3D" id="3.30.450.20">
    <property type="entry name" value="PAS domain"/>
    <property type="match status" value="1"/>
</dbReference>
<keyword evidence="5 11" id="KW-0812">Transmembrane</keyword>
<dbReference type="Proteomes" id="UP000658225">
    <property type="component" value="Unassembled WGS sequence"/>
</dbReference>
<comment type="similarity">
    <text evidence="9">Belongs to the methyl-accepting chemotaxis (MCP) protein family.</text>
</comment>
<dbReference type="Pfam" id="PF00015">
    <property type="entry name" value="MCPsignal"/>
    <property type="match status" value="1"/>
</dbReference>
<dbReference type="Pfam" id="PF00672">
    <property type="entry name" value="HAMP"/>
    <property type="match status" value="1"/>
</dbReference>
<dbReference type="Gene3D" id="1.10.287.950">
    <property type="entry name" value="Methyl-accepting chemotaxis protein"/>
    <property type="match status" value="1"/>
</dbReference>
<comment type="subcellular location">
    <subcellularLocation>
        <location evidence="1">Cell membrane</location>
        <topology evidence="1">Multi-pass membrane protein</topology>
    </subcellularLocation>
</comment>
<dbReference type="SUPFAM" id="SSF58104">
    <property type="entry name" value="Methyl-accepting chemotaxis protein (MCP) signaling domain"/>
    <property type="match status" value="1"/>
</dbReference>
<protein>
    <submittedName>
        <fullName evidence="14">Methyl-accepting chemotaxis protein</fullName>
    </submittedName>
</protein>
<feature type="domain" description="HAMP" evidence="13">
    <location>
        <begin position="308"/>
        <end position="360"/>
    </location>
</feature>
<dbReference type="Gene3D" id="6.10.340.10">
    <property type="match status" value="1"/>
</dbReference>
<dbReference type="CDD" id="cd18773">
    <property type="entry name" value="PDC1_HK_sensor"/>
    <property type="match status" value="1"/>
</dbReference>
<dbReference type="InterPro" id="IPR003660">
    <property type="entry name" value="HAMP_dom"/>
</dbReference>
<dbReference type="InterPro" id="IPR004089">
    <property type="entry name" value="MCPsignal_dom"/>
</dbReference>
<keyword evidence="2" id="KW-1003">Cell membrane</keyword>
<keyword evidence="7 11" id="KW-0472">Membrane</keyword>
<keyword evidence="15" id="KW-1185">Reference proteome</keyword>
<dbReference type="EMBL" id="JADBEL010000010">
    <property type="protein sequence ID" value="MBE1555024.1"/>
    <property type="molecule type" value="Genomic_DNA"/>
</dbReference>
<feature type="transmembrane region" description="Helical" evidence="11">
    <location>
        <begin position="284"/>
        <end position="307"/>
    </location>
</feature>
<organism evidence="14 15">
    <name type="scientific">Sporosarcina limicola</name>
    <dbReference type="NCBI Taxonomy" id="34101"/>
    <lineage>
        <taxon>Bacteria</taxon>
        <taxon>Bacillati</taxon>
        <taxon>Bacillota</taxon>
        <taxon>Bacilli</taxon>
        <taxon>Bacillales</taxon>
        <taxon>Caryophanaceae</taxon>
        <taxon>Sporosarcina</taxon>
    </lineage>
</organism>
<evidence type="ECO:0000256" key="8">
    <source>
        <dbReference type="ARBA" id="ARBA00023224"/>
    </source>
</evidence>
<dbReference type="PANTHER" id="PTHR32089">
    <property type="entry name" value="METHYL-ACCEPTING CHEMOTAXIS PROTEIN MCPB"/>
    <property type="match status" value="1"/>
</dbReference>
<accession>A0A927MP64</accession>
<evidence type="ECO:0000256" key="2">
    <source>
        <dbReference type="ARBA" id="ARBA00022475"/>
    </source>
</evidence>
<reference evidence="14" key="1">
    <citation type="submission" date="2020-10" db="EMBL/GenBank/DDBJ databases">
        <title>Genomic Encyclopedia of Type Strains, Phase IV (KMG-IV): sequencing the most valuable type-strain genomes for metagenomic binning, comparative biology and taxonomic classification.</title>
        <authorList>
            <person name="Goeker M."/>
        </authorList>
    </citation>
    <scope>NUCLEOTIDE SEQUENCE</scope>
    <source>
        <strain evidence="14">DSM 13886</strain>
    </source>
</reference>
<proteinExistence type="inferred from homology"/>
<sequence length="665" mass="72234">MFKSIKTRIILTVMALFLVGISTMTIISTAQVRTGTNASVVDSNGALINEMGFAVENYLTQFQKGLAQLAISPTVEGLIAPEEVTINNPSLASLKREFSYFLELHEDVTSIYIALPNKQITILPEANLGANFDPTSREWYTKAVSNPDTVHWSRPFIDKATKEVVIAVSKAVQSNGKLVGVLALDIQLSSLTEKISSSEIGYGGYPVLFDTKGTAIAHPTLPGKNLMDLPFIAGMYGEGNEREAIHFEDEGVDKVNIYSTIPNFGWKIGGIYDEKKINALANDLLLSMLIVALVTLLAIFIVLYVMISRTINPISTLKSLMHSVSEGNLTLRSDIKTKDEIGDLGNNFNIMIDNMNTIIKTVNSSASNVRMSSKSLSVIVEETNASGVDVAHAINEIANGAAQSAEDAEIVTERANLLGSQINKIIVKASTMSEIAIKADAMNSNGQVQMRELEHSFEDWEFNLQAMASVIGTLEHKVKAIGGVMETITQISSQTNLLALNASIEAARAGEHGKGFAVVADEVRKLAEQSARSTEEVKVTIQELQTESRLVTEQMNETIENFHCKEVVVHNTEMTFNEISTLMAEMQASIDAVSDEIQKVSVHKDDVTETIQTMAATSQQTAAACEEVSASSNEQLRAIQSVSDAADTLTKLSEELNEAVNQFSI</sequence>
<evidence type="ECO:0000256" key="7">
    <source>
        <dbReference type="ARBA" id="ARBA00023136"/>
    </source>
</evidence>
<dbReference type="PANTHER" id="PTHR32089:SF114">
    <property type="entry name" value="METHYL-ACCEPTING CHEMOTAXIS PROTEIN MCPB"/>
    <property type="match status" value="1"/>
</dbReference>
<feature type="domain" description="Methyl-accepting transducer" evidence="12">
    <location>
        <begin position="379"/>
        <end position="629"/>
    </location>
</feature>
<keyword evidence="4" id="KW-0145">Chemotaxis</keyword>